<accession>A0A1Q2HRJ1</accession>
<dbReference type="STRING" id="1940790.L21SP3_01662"/>
<dbReference type="InterPro" id="IPR013424">
    <property type="entry name" value="Ice-binding_C"/>
</dbReference>
<dbReference type="RefSeq" id="WP_077540528.1">
    <property type="nucleotide sequence ID" value="NZ_CP019633.1"/>
</dbReference>
<keyword evidence="1" id="KW-0732">Signal</keyword>
<evidence type="ECO:0000313" key="3">
    <source>
        <dbReference type="EMBL" id="AQQ09843.1"/>
    </source>
</evidence>
<dbReference type="EMBL" id="CP019633">
    <property type="protein sequence ID" value="AQQ09843.1"/>
    <property type="molecule type" value="Genomic_DNA"/>
</dbReference>
<name>A0A1Q2HRJ1_9BACT</name>
<reference evidence="4" key="1">
    <citation type="submission" date="2017-02" db="EMBL/GenBank/DDBJ databases">
        <title>Comparative genomics and description of representatives of a novel lineage of planctomycetes thriving in anoxic sediments.</title>
        <authorList>
            <person name="Spring S."/>
            <person name="Bunk B."/>
            <person name="Sproer C."/>
            <person name="Klenk H.-P."/>
        </authorList>
    </citation>
    <scope>NUCLEOTIDE SEQUENCE [LARGE SCALE GENOMIC DNA]</scope>
    <source>
        <strain evidence="4">L21-RPul-D3</strain>
    </source>
</reference>
<feature type="domain" description="Ice-binding protein C-terminal" evidence="2">
    <location>
        <begin position="250"/>
        <end position="265"/>
    </location>
</feature>
<dbReference type="Pfam" id="PF07589">
    <property type="entry name" value="PEP-CTERM"/>
    <property type="match status" value="1"/>
</dbReference>
<proteinExistence type="predicted"/>
<evidence type="ECO:0000259" key="2">
    <source>
        <dbReference type="Pfam" id="PF07589"/>
    </source>
</evidence>
<dbReference type="Proteomes" id="UP000188273">
    <property type="component" value="Chromosome"/>
</dbReference>
<feature type="chain" id="PRO_5012727095" description="Ice-binding protein C-terminal domain-containing protein" evidence="1">
    <location>
        <begin position="22"/>
        <end position="277"/>
    </location>
</feature>
<feature type="signal peptide" evidence="1">
    <location>
        <begin position="1"/>
        <end position="21"/>
    </location>
</feature>
<dbReference type="AlphaFoldDB" id="A0A1Q2HRJ1"/>
<keyword evidence="4" id="KW-1185">Reference proteome</keyword>
<organism evidence="3 4">
    <name type="scientific">Sedimentisphaera cyanobacteriorum</name>
    <dbReference type="NCBI Taxonomy" id="1940790"/>
    <lineage>
        <taxon>Bacteria</taxon>
        <taxon>Pseudomonadati</taxon>
        <taxon>Planctomycetota</taxon>
        <taxon>Phycisphaerae</taxon>
        <taxon>Sedimentisphaerales</taxon>
        <taxon>Sedimentisphaeraceae</taxon>
        <taxon>Sedimentisphaera</taxon>
    </lineage>
</organism>
<evidence type="ECO:0000256" key="1">
    <source>
        <dbReference type="SAM" id="SignalP"/>
    </source>
</evidence>
<sequence precursor="true">MNLKIIITLIMLCVFVNISYAECTLAHTHIGVNPTWRPDWSDPGNPSKATDSDLTDNDKLWFFSLPPVHDAATPGWPNWEQANGDVFLQLVPVLESGSPIMKGDASGKQLWTCQFMYSKSNGYGDPSGTQHLDGWHSAHGPQGKWNLESVDQSTTPQWDIYLKREGTSVVSDDFFMLLPNDTPVLIADADTYQLDKAWLSDKNAWGIHEHMSFNFWLTPDIGQEVTATFSAYDASGMYTASDNFEMAFVTVPEPASLLLIGLGAIPLLRNREKKCNA</sequence>
<protein>
    <recommendedName>
        <fullName evidence="2">Ice-binding protein C-terminal domain-containing protein</fullName>
    </recommendedName>
</protein>
<gene>
    <name evidence="3" type="ORF">L21SP3_01662</name>
</gene>
<evidence type="ECO:0000313" key="4">
    <source>
        <dbReference type="Proteomes" id="UP000188273"/>
    </source>
</evidence>
<dbReference type="NCBIfam" id="TIGR02595">
    <property type="entry name" value="PEP_CTERM"/>
    <property type="match status" value="1"/>
</dbReference>
<dbReference type="KEGG" id="pbu:L21SP3_01662"/>